<proteinExistence type="predicted"/>
<gene>
    <name evidence="2" type="ORF">AB1Y20_021491</name>
</gene>
<evidence type="ECO:0000313" key="3">
    <source>
        <dbReference type="Proteomes" id="UP001515480"/>
    </source>
</evidence>
<organism evidence="2 3">
    <name type="scientific">Prymnesium parvum</name>
    <name type="common">Toxic golden alga</name>
    <dbReference type="NCBI Taxonomy" id="97485"/>
    <lineage>
        <taxon>Eukaryota</taxon>
        <taxon>Haptista</taxon>
        <taxon>Haptophyta</taxon>
        <taxon>Prymnesiophyceae</taxon>
        <taxon>Prymnesiales</taxon>
        <taxon>Prymnesiaceae</taxon>
        <taxon>Prymnesium</taxon>
    </lineage>
</organism>
<dbReference type="AlphaFoldDB" id="A0AB34JJS3"/>
<comment type="caution">
    <text evidence="2">The sequence shown here is derived from an EMBL/GenBank/DDBJ whole genome shotgun (WGS) entry which is preliminary data.</text>
</comment>
<sequence length="374" mass="40579">MLSSEQLSHCAEEVRRSSWRPRLPVLLTYLTSPPPADWMLGISAAAHHLPLVLTAHGQRWDGFAGRLPSLRRAVEVIEHLTPGRAPPLIVVADGLDTMVVNPIDAAMPALRSRQERTLPPSPFPLPPRRVRPEALTRGAPRAPSQPLTPAADVLVGAECNSAPGCYIAMYAADGAHRACLASSKACFANAGTYVGEPEPLRRAWEAIARAAAKGAGREHNDDQYGLHRLYLAQRAHNLSVRVDGESRVFLSLRECVRARIGARKRTKVCNYGSYDPMRFVRPAAGSTGLLFSAQADQAHRPLIAHANGYGNGTRERFQELRRKLYGSSGPSHHSNPTAASTLDSPVLLVDSVTSNARKICEVVTLGSLISSRKQ</sequence>
<accession>A0AB34JJS3</accession>
<keyword evidence="3" id="KW-1185">Reference proteome</keyword>
<protein>
    <submittedName>
        <fullName evidence="2">Uncharacterized protein</fullName>
    </submittedName>
</protein>
<evidence type="ECO:0000256" key="1">
    <source>
        <dbReference type="SAM" id="MobiDB-lite"/>
    </source>
</evidence>
<feature type="region of interest" description="Disordered" evidence="1">
    <location>
        <begin position="114"/>
        <end position="146"/>
    </location>
</feature>
<evidence type="ECO:0000313" key="2">
    <source>
        <dbReference type="EMBL" id="KAL1521840.1"/>
    </source>
</evidence>
<dbReference type="Proteomes" id="UP001515480">
    <property type="component" value="Unassembled WGS sequence"/>
</dbReference>
<dbReference type="EMBL" id="JBGBPQ010000007">
    <property type="protein sequence ID" value="KAL1521840.1"/>
    <property type="molecule type" value="Genomic_DNA"/>
</dbReference>
<name>A0AB34JJS3_PRYPA</name>
<reference evidence="2 3" key="1">
    <citation type="journal article" date="2024" name="Science">
        <title>Giant polyketide synthase enzymes in the biosynthesis of giant marine polyether toxins.</title>
        <authorList>
            <person name="Fallon T.R."/>
            <person name="Shende V.V."/>
            <person name="Wierzbicki I.H."/>
            <person name="Pendleton A.L."/>
            <person name="Watervoot N.F."/>
            <person name="Auber R.P."/>
            <person name="Gonzalez D.J."/>
            <person name="Wisecaver J.H."/>
            <person name="Moore B.S."/>
        </authorList>
    </citation>
    <scope>NUCLEOTIDE SEQUENCE [LARGE SCALE GENOMIC DNA]</scope>
    <source>
        <strain evidence="2 3">12B1</strain>
    </source>
</reference>